<protein>
    <submittedName>
        <fullName evidence="2">Uncharacterized protein</fullName>
    </submittedName>
</protein>
<sequence length="175" mass="18875">MASFNQVSRNNGSENARLNLPNNQRMLGSGQNVQSYVSHIQLKGAASHLSPAVHSISTPKHTYAQHTLRNVPATQPQQNLRRQHQIPLSTNTHAQARTSENAVTDLLPFCTTGPPLQEEQIIALSDVAGSLKEVMMLALGAAAGDRGCVDKLEGAVGRDAAVRIVDFFGGEWEVE</sequence>
<keyword evidence="3" id="KW-1185">Reference proteome</keyword>
<reference evidence="2" key="1">
    <citation type="journal article" date="2021" name="Nat. Commun.">
        <title>Genetic determinants of endophytism in the Arabidopsis root mycobiome.</title>
        <authorList>
            <person name="Mesny F."/>
            <person name="Miyauchi S."/>
            <person name="Thiergart T."/>
            <person name="Pickel B."/>
            <person name="Atanasova L."/>
            <person name="Karlsson M."/>
            <person name="Huettel B."/>
            <person name="Barry K.W."/>
            <person name="Haridas S."/>
            <person name="Chen C."/>
            <person name="Bauer D."/>
            <person name="Andreopoulos W."/>
            <person name="Pangilinan J."/>
            <person name="LaButti K."/>
            <person name="Riley R."/>
            <person name="Lipzen A."/>
            <person name="Clum A."/>
            <person name="Drula E."/>
            <person name="Henrissat B."/>
            <person name="Kohler A."/>
            <person name="Grigoriev I.V."/>
            <person name="Martin F.M."/>
            <person name="Hacquard S."/>
        </authorList>
    </citation>
    <scope>NUCLEOTIDE SEQUENCE</scope>
    <source>
        <strain evidence="2">MPI-SDFR-AT-0120</strain>
    </source>
</reference>
<comment type="caution">
    <text evidence="2">The sequence shown here is derived from an EMBL/GenBank/DDBJ whole genome shotgun (WGS) entry which is preliminary data.</text>
</comment>
<organism evidence="2 3">
    <name type="scientific">Paraphoma chrysanthemicola</name>
    <dbReference type="NCBI Taxonomy" id="798071"/>
    <lineage>
        <taxon>Eukaryota</taxon>
        <taxon>Fungi</taxon>
        <taxon>Dikarya</taxon>
        <taxon>Ascomycota</taxon>
        <taxon>Pezizomycotina</taxon>
        <taxon>Dothideomycetes</taxon>
        <taxon>Pleosporomycetidae</taxon>
        <taxon>Pleosporales</taxon>
        <taxon>Pleosporineae</taxon>
        <taxon>Phaeosphaeriaceae</taxon>
        <taxon>Paraphoma</taxon>
    </lineage>
</organism>
<accession>A0A8K0R4E5</accession>
<proteinExistence type="predicted"/>
<dbReference type="AlphaFoldDB" id="A0A8K0R4E5"/>
<name>A0A8K0R4E5_9PLEO</name>
<dbReference type="OrthoDB" id="3791893at2759"/>
<feature type="region of interest" description="Disordered" evidence="1">
    <location>
        <begin position="1"/>
        <end position="27"/>
    </location>
</feature>
<evidence type="ECO:0000313" key="2">
    <source>
        <dbReference type="EMBL" id="KAH7086765.1"/>
    </source>
</evidence>
<evidence type="ECO:0000313" key="3">
    <source>
        <dbReference type="Proteomes" id="UP000813461"/>
    </source>
</evidence>
<evidence type="ECO:0000256" key="1">
    <source>
        <dbReference type="SAM" id="MobiDB-lite"/>
    </source>
</evidence>
<dbReference type="EMBL" id="JAGMVJ010000010">
    <property type="protein sequence ID" value="KAH7086765.1"/>
    <property type="molecule type" value="Genomic_DNA"/>
</dbReference>
<dbReference type="Proteomes" id="UP000813461">
    <property type="component" value="Unassembled WGS sequence"/>
</dbReference>
<gene>
    <name evidence="2" type="ORF">FB567DRAFT_526179</name>
</gene>